<dbReference type="AlphaFoldDB" id="A0A5P1F8P9"/>
<evidence type="ECO:0000313" key="2">
    <source>
        <dbReference type="Proteomes" id="UP000243459"/>
    </source>
</evidence>
<proteinExistence type="predicted"/>
<feature type="non-terminal residue" evidence="1">
    <location>
        <position position="70"/>
    </location>
</feature>
<dbReference type="EMBL" id="CM007383">
    <property type="protein sequence ID" value="ONK74494.1"/>
    <property type="molecule type" value="Genomic_DNA"/>
</dbReference>
<sequence>GSCYINKTVSEVILWTQKTGDVNLATIIISNVMPRYVLSDHLLKPTTRSHTLRCCIWSSMYYHHYWLGWQ</sequence>
<organism evidence="1 2">
    <name type="scientific">Asparagus officinalis</name>
    <name type="common">Garden asparagus</name>
    <dbReference type="NCBI Taxonomy" id="4686"/>
    <lineage>
        <taxon>Eukaryota</taxon>
        <taxon>Viridiplantae</taxon>
        <taxon>Streptophyta</taxon>
        <taxon>Embryophyta</taxon>
        <taxon>Tracheophyta</taxon>
        <taxon>Spermatophyta</taxon>
        <taxon>Magnoliopsida</taxon>
        <taxon>Liliopsida</taxon>
        <taxon>Asparagales</taxon>
        <taxon>Asparagaceae</taxon>
        <taxon>Asparagoideae</taxon>
        <taxon>Asparagus</taxon>
    </lineage>
</organism>
<reference evidence="2" key="1">
    <citation type="journal article" date="2017" name="Nat. Commun.">
        <title>The asparagus genome sheds light on the origin and evolution of a young Y chromosome.</title>
        <authorList>
            <person name="Harkess A."/>
            <person name="Zhou J."/>
            <person name="Xu C."/>
            <person name="Bowers J.E."/>
            <person name="Van der Hulst R."/>
            <person name="Ayyampalayam S."/>
            <person name="Mercati F."/>
            <person name="Riccardi P."/>
            <person name="McKain M.R."/>
            <person name="Kakrana A."/>
            <person name="Tang H."/>
            <person name="Ray J."/>
            <person name="Groenendijk J."/>
            <person name="Arikit S."/>
            <person name="Mathioni S.M."/>
            <person name="Nakano M."/>
            <person name="Shan H."/>
            <person name="Telgmann-Rauber A."/>
            <person name="Kanno A."/>
            <person name="Yue Z."/>
            <person name="Chen H."/>
            <person name="Li W."/>
            <person name="Chen Y."/>
            <person name="Xu X."/>
            <person name="Zhang Y."/>
            <person name="Luo S."/>
            <person name="Chen H."/>
            <person name="Gao J."/>
            <person name="Mao Z."/>
            <person name="Pires J.C."/>
            <person name="Luo M."/>
            <person name="Kudrna D."/>
            <person name="Wing R.A."/>
            <person name="Meyers B.C."/>
            <person name="Yi K."/>
            <person name="Kong H."/>
            <person name="Lavrijsen P."/>
            <person name="Sunseri F."/>
            <person name="Falavigna A."/>
            <person name="Ye Y."/>
            <person name="Leebens-Mack J.H."/>
            <person name="Chen G."/>
        </authorList>
    </citation>
    <scope>NUCLEOTIDE SEQUENCE [LARGE SCALE GENOMIC DNA]</scope>
    <source>
        <strain evidence="2">cv. DH0086</strain>
    </source>
</reference>
<accession>A0A5P1F8P9</accession>
<protein>
    <submittedName>
        <fullName evidence="1">Uncharacterized protein</fullName>
    </submittedName>
</protein>
<dbReference type="Gramene" id="ONK74494">
    <property type="protein sequence ID" value="ONK74494"/>
    <property type="gene ID" value="A4U43_C03F6860"/>
</dbReference>
<feature type="non-terminal residue" evidence="1">
    <location>
        <position position="1"/>
    </location>
</feature>
<evidence type="ECO:0000313" key="1">
    <source>
        <dbReference type="EMBL" id="ONK74494.1"/>
    </source>
</evidence>
<name>A0A5P1F8P9_ASPOF</name>
<dbReference type="Proteomes" id="UP000243459">
    <property type="component" value="Chromosome 3"/>
</dbReference>
<gene>
    <name evidence="1" type="ORF">A4U43_C03F6860</name>
</gene>
<keyword evidence="2" id="KW-1185">Reference proteome</keyword>